<evidence type="ECO:0000313" key="2">
    <source>
        <dbReference type="Proteomes" id="UP001315686"/>
    </source>
</evidence>
<keyword evidence="2" id="KW-1185">Reference proteome</keyword>
<dbReference type="EMBL" id="JADQAZ010000001">
    <property type="protein sequence ID" value="MBT0957069.1"/>
    <property type="molecule type" value="Genomic_DNA"/>
</dbReference>
<dbReference type="AlphaFoldDB" id="A0AAP2CMJ3"/>
<sequence>MATPPTEPQGAAPVHLLAEAEQLFTESVQALTEMIAEIKSSRAVPAREVTKRLAEVRGFAKLALEERKRVQDLQNDRLRAKDGNGTAAGTALDLATARDEVCRRLARLRAAAGSTEFPVEPE</sequence>
<reference evidence="1 2" key="1">
    <citation type="journal article" date="2021" name="Arch. Microbiol.">
        <title>Harenicola maris gen. nov., sp. nov. isolated from the Sea of Japan shallow sediments.</title>
        <authorList>
            <person name="Romanenko L.A."/>
            <person name="Kurilenko V.V."/>
            <person name="Chernysheva N.Y."/>
            <person name="Tekutyeva L.A."/>
            <person name="Velansky P.V."/>
            <person name="Svetashev V.I."/>
            <person name="Isaeva M.P."/>
        </authorList>
    </citation>
    <scope>NUCLEOTIDE SEQUENCE [LARGE SCALE GENOMIC DNA]</scope>
    <source>
        <strain evidence="1 2">KMM 3653</strain>
    </source>
</reference>
<dbReference type="Proteomes" id="UP001315686">
    <property type="component" value="Unassembled WGS sequence"/>
</dbReference>
<evidence type="ECO:0000313" key="1">
    <source>
        <dbReference type="EMBL" id="MBT0957069.1"/>
    </source>
</evidence>
<organism evidence="1 2">
    <name type="scientific">Harenicola maris</name>
    <dbReference type="NCBI Taxonomy" id="2841044"/>
    <lineage>
        <taxon>Bacteria</taxon>
        <taxon>Pseudomonadati</taxon>
        <taxon>Pseudomonadota</taxon>
        <taxon>Alphaproteobacteria</taxon>
        <taxon>Rhodobacterales</taxon>
        <taxon>Paracoccaceae</taxon>
        <taxon>Harenicola</taxon>
    </lineage>
</organism>
<gene>
    <name evidence="1" type="ORF">IV417_06710</name>
</gene>
<name>A0AAP2CMJ3_9RHOB</name>
<comment type="caution">
    <text evidence="1">The sequence shown here is derived from an EMBL/GenBank/DDBJ whole genome shotgun (WGS) entry which is preliminary data.</text>
</comment>
<dbReference type="RefSeq" id="WP_327793246.1">
    <property type="nucleotide sequence ID" value="NZ_JADQAZ010000001.1"/>
</dbReference>
<proteinExistence type="predicted"/>
<accession>A0AAP2CMJ3</accession>
<protein>
    <submittedName>
        <fullName evidence="1">Uncharacterized protein</fullName>
    </submittedName>
</protein>